<organism evidence="2">
    <name type="scientific">Strongyloides stercoralis</name>
    <name type="common">Threadworm</name>
    <dbReference type="NCBI Taxonomy" id="6248"/>
    <lineage>
        <taxon>Eukaryota</taxon>
        <taxon>Metazoa</taxon>
        <taxon>Ecdysozoa</taxon>
        <taxon>Nematoda</taxon>
        <taxon>Chromadorea</taxon>
        <taxon>Rhabditida</taxon>
        <taxon>Tylenchina</taxon>
        <taxon>Panagrolaimomorpha</taxon>
        <taxon>Strongyloidoidea</taxon>
        <taxon>Strongyloididae</taxon>
        <taxon>Strongyloides</taxon>
    </lineage>
</organism>
<dbReference type="WBParaSite" id="SSTP_0001101000.1">
    <property type="protein sequence ID" value="SSTP_0001101000.1"/>
    <property type="gene ID" value="SSTP_0001101000"/>
</dbReference>
<evidence type="ECO:0000313" key="2">
    <source>
        <dbReference type="WBParaSite" id="SSTP_0001101000.1"/>
    </source>
</evidence>
<sequence>MISKHNSHVLDKKTRNTNYPYNEIISKPNYSTDNYLFNLIDCTRKFTNEQVSGLKYEGKYFMSDNFKHRPRENEKNRQKKCYHNNFNYMKDNRNYIYTRSKNIFNESEKERPRQNLFNKYPYVYESIEKTNTKNSNNISSENQFITSYIRPDQMPIHKLLKITYDKKYNNINYVPTFLREPSLEAMEAMNHVLNGNMFYVKKQLR</sequence>
<proteinExistence type="predicted"/>
<protein>
    <submittedName>
        <fullName evidence="2">Homeobox-containing protein</fullName>
    </submittedName>
</protein>
<name>A0A0K0ENH3_STRER</name>
<evidence type="ECO:0000313" key="1">
    <source>
        <dbReference type="Proteomes" id="UP000035681"/>
    </source>
</evidence>
<reference evidence="2" key="1">
    <citation type="submission" date="2015-08" db="UniProtKB">
        <authorList>
            <consortium name="WormBaseParasite"/>
        </authorList>
    </citation>
    <scope>IDENTIFICATION</scope>
</reference>
<dbReference type="WBParaSite" id="TCONS_00001805.p1">
    <property type="protein sequence ID" value="TCONS_00001805.p1"/>
    <property type="gene ID" value="XLOC_001702"/>
</dbReference>
<accession>A0A0K0ENH3</accession>
<dbReference type="AlphaFoldDB" id="A0A0K0ENH3"/>
<keyword evidence="1" id="KW-1185">Reference proteome</keyword>
<dbReference type="Proteomes" id="UP000035681">
    <property type="component" value="Unplaced"/>
</dbReference>